<evidence type="ECO:0000313" key="1">
    <source>
        <dbReference type="EMBL" id="MCD9639888.1"/>
    </source>
</evidence>
<organism evidence="1 2">
    <name type="scientific">Datura stramonium</name>
    <name type="common">Jimsonweed</name>
    <name type="synonym">Common thornapple</name>
    <dbReference type="NCBI Taxonomy" id="4076"/>
    <lineage>
        <taxon>Eukaryota</taxon>
        <taxon>Viridiplantae</taxon>
        <taxon>Streptophyta</taxon>
        <taxon>Embryophyta</taxon>
        <taxon>Tracheophyta</taxon>
        <taxon>Spermatophyta</taxon>
        <taxon>Magnoliopsida</taxon>
        <taxon>eudicotyledons</taxon>
        <taxon>Gunneridae</taxon>
        <taxon>Pentapetalae</taxon>
        <taxon>asterids</taxon>
        <taxon>lamiids</taxon>
        <taxon>Solanales</taxon>
        <taxon>Solanaceae</taxon>
        <taxon>Solanoideae</taxon>
        <taxon>Datureae</taxon>
        <taxon>Datura</taxon>
    </lineage>
</organism>
<keyword evidence="2" id="KW-1185">Reference proteome</keyword>
<dbReference type="Proteomes" id="UP000823775">
    <property type="component" value="Unassembled WGS sequence"/>
</dbReference>
<gene>
    <name evidence="1" type="ORF">HAX54_024837</name>
</gene>
<dbReference type="EMBL" id="JACEIK010003010">
    <property type="protein sequence ID" value="MCD9639888.1"/>
    <property type="molecule type" value="Genomic_DNA"/>
</dbReference>
<accession>A0ABS8UYQ6</accession>
<sequence>MVCTLMVEEIFVWDNLHYYGGHECRDCGVGGGVERERKKEMEGKSFFFESHTLKINVILPLCQALGVSQRPEGVIAFTLKTGSTTFQSGMMPSSPPNSGTTGTSVRQQLDWTRVKLNCFQKIRNPLQTLRRGCRHKQTEVFVGPDSTDNAP</sequence>
<name>A0ABS8UYQ6_DATST</name>
<proteinExistence type="predicted"/>
<evidence type="ECO:0000313" key="2">
    <source>
        <dbReference type="Proteomes" id="UP000823775"/>
    </source>
</evidence>
<comment type="caution">
    <text evidence="1">The sequence shown here is derived from an EMBL/GenBank/DDBJ whole genome shotgun (WGS) entry which is preliminary data.</text>
</comment>
<protein>
    <submittedName>
        <fullName evidence="1">Uncharacterized protein</fullName>
    </submittedName>
</protein>
<reference evidence="1 2" key="1">
    <citation type="journal article" date="2021" name="BMC Genomics">
        <title>Datura genome reveals duplications of psychoactive alkaloid biosynthetic genes and high mutation rate following tissue culture.</title>
        <authorList>
            <person name="Rajewski A."/>
            <person name="Carter-House D."/>
            <person name="Stajich J."/>
            <person name="Litt A."/>
        </authorList>
    </citation>
    <scope>NUCLEOTIDE SEQUENCE [LARGE SCALE GENOMIC DNA]</scope>
    <source>
        <strain evidence="1">AR-01</strain>
    </source>
</reference>